<comment type="caution">
    <text evidence="2">The sequence shown here is derived from an EMBL/GenBank/DDBJ whole genome shotgun (WGS) entry which is preliminary data.</text>
</comment>
<protein>
    <recommendedName>
        <fullName evidence="3">Tetratricopeptide repeat protein</fullName>
    </recommendedName>
</protein>
<feature type="region of interest" description="Disordered" evidence="1">
    <location>
        <begin position="640"/>
        <end position="671"/>
    </location>
</feature>
<organism evidence="2">
    <name type="scientific">mine drainage metagenome</name>
    <dbReference type="NCBI Taxonomy" id="410659"/>
    <lineage>
        <taxon>unclassified sequences</taxon>
        <taxon>metagenomes</taxon>
        <taxon>ecological metagenomes</taxon>
    </lineage>
</organism>
<gene>
    <name evidence="2" type="ORF">CARN6_1102</name>
</gene>
<accession>E6QKG0</accession>
<feature type="compositionally biased region" description="Polar residues" evidence="1">
    <location>
        <begin position="94"/>
        <end position="103"/>
    </location>
</feature>
<feature type="region of interest" description="Disordered" evidence="1">
    <location>
        <begin position="131"/>
        <end position="155"/>
    </location>
</feature>
<evidence type="ECO:0000256" key="1">
    <source>
        <dbReference type="SAM" id="MobiDB-lite"/>
    </source>
</evidence>
<name>E6QKG0_9ZZZZ</name>
<feature type="region of interest" description="Disordered" evidence="1">
    <location>
        <begin position="85"/>
        <end position="104"/>
    </location>
</feature>
<dbReference type="AlphaFoldDB" id="E6QKG0"/>
<evidence type="ECO:0008006" key="3">
    <source>
        <dbReference type="Google" id="ProtNLM"/>
    </source>
</evidence>
<feature type="compositionally biased region" description="Polar residues" evidence="1">
    <location>
        <begin position="142"/>
        <end position="155"/>
    </location>
</feature>
<dbReference type="InterPro" id="IPR011990">
    <property type="entry name" value="TPR-like_helical_dom_sf"/>
</dbReference>
<dbReference type="InterPro" id="IPR019734">
    <property type="entry name" value="TPR_rpt"/>
</dbReference>
<evidence type="ECO:0000313" key="2">
    <source>
        <dbReference type="EMBL" id="CBI07727.1"/>
    </source>
</evidence>
<feature type="region of interest" description="Disordered" evidence="1">
    <location>
        <begin position="562"/>
        <end position="584"/>
    </location>
</feature>
<dbReference type="SUPFAM" id="SSF48452">
    <property type="entry name" value="TPR-like"/>
    <property type="match status" value="2"/>
</dbReference>
<reference evidence="2" key="1">
    <citation type="submission" date="2009-10" db="EMBL/GenBank/DDBJ databases">
        <title>Diversity of trophic interactions inside an arsenic-rich microbial ecosystem.</title>
        <authorList>
            <person name="Bertin P.N."/>
            <person name="Heinrich-Salmeron A."/>
            <person name="Pelletier E."/>
            <person name="Goulhen-Chollet F."/>
            <person name="Arsene-Ploetze F."/>
            <person name="Gallien S."/>
            <person name="Calteau A."/>
            <person name="Vallenet D."/>
            <person name="Casiot C."/>
            <person name="Chane-Woon-Ming B."/>
            <person name="Giloteaux L."/>
            <person name="Barakat M."/>
            <person name="Bonnefoy V."/>
            <person name="Bruneel O."/>
            <person name="Chandler M."/>
            <person name="Cleiss J."/>
            <person name="Duran R."/>
            <person name="Elbaz-Poulichet F."/>
            <person name="Fonknechten N."/>
            <person name="Lauga B."/>
            <person name="Mornico D."/>
            <person name="Ortet P."/>
            <person name="Schaeffer C."/>
            <person name="Siguier P."/>
            <person name="Alexander Thil Smith A."/>
            <person name="Van Dorsselaer A."/>
            <person name="Weissenbach J."/>
            <person name="Medigue C."/>
            <person name="Le Paslier D."/>
        </authorList>
    </citation>
    <scope>NUCLEOTIDE SEQUENCE</scope>
</reference>
<dbReference type="SMART" id="SM00028">
    <property type="entry name" value="TPR"/>
    <property type="match status" value="4"/>
</dbReference>
<dbReference type="PROSITE" id="PS50005">
    <property type="entry name" value="TPR"/>
    <property type="match status" value="1"/>
</dbReference>
<proteinExistence type="predicted"/>
<dbReference type="Gene3D" id="1.25.40.10">
    <property type="entry name" value="Tetratricopeptide repeat domain"/>
    <property type="match status" value="3"/>
</dbReference>
<dbReference type="EMBL" id="CABQ01000128">
    <property type="protein sequence ID" value="CBI07727.1"/>
    <property type="molecule type" value="Genomic_DNA"/>
</dbReference>
<sequence>MTAQWRRGQKHPHCHVIHVNPLCPLCVTVEREMQPNAAYNQNGIGIDVTGIFSISGEGRRRRVTTCCALLIGLCTLLARQTLQAQGGSGRESATDTANGTGLTNAMDASRPIVLVLPFDNQTDPASIMPVAAATGTGEPQPGIQQDSAHSGGPTVSQASELVNLDWIREAAPEILDRRLNAVGYLPLTREDRLYALDHLGLPETFLPSRATAMRLAETLDAEYIVIGSFAAEGTHLKLTARLIDVTRLRMSGELVESGDISQLLPLLNSLAWQLARKLEPNLDVSRQTFVAASAGVHLDAFEQYIRGITERNADERLRHLKRATTLSPDLTEAWFALGKEEFEQQDYEDAAAAFAKTPPGDPSALESDFYRGLSLIYSGNYQHAGDAFATIARVLPLPEVVNNEGVSVSRRGQDGSALYRQAEASDPTDEDYHFNLAVSLHRNGDKAGAKRELEQALKLRATDNEARALLTNWSGTETVPDATEGNAVEPLERIKRNFNGAAFRQAALMLDQVEAARIAALPGDQRATQLNRDAREKLNHGLLLEAEREYRAALAADSHNAEAHAGMAEVEERAGDSADAREQAQASLAEQLNLDADLVLTRLDLAADQIAAARADVGQALKLDSSNRTARELRKAIEARAEAMRQKSLDPPAPPASGLPNASAEKAPNQR</sequence>
<feature type="compositionally biased region" description="Basic and acidic residues" evidence="1">
    <location>
        <begin position="570"/>
        <end position="582"/>
    </location>
</feature>